<keyword evidence="2" id="KW-1185">Reference proteome</keyword>
<comment type="caution">
    <text evidence="1">The sequence shown here is derived from an EMBL/GenBank/DDBJ whole genome shotgun (WGS) entry which is preliminary data.</text>
</comment>
<dbReference type="EMBL" id="CM047584">
    <property type="protein sequence ID" value="KAI9911768.1"/>
    <property type="molecule type" value="Genomic_DNA"/>
</dbReference>
<reference evidence="1 2" key="1">
    <citation type="journal article" date="2022" name="bioRxiv">
        <title>The genome of the oomycete Peronosclerospora sorghi, a cosmopolitan pathogen of maize and sorghum, is inflated with dispersed pseudogenes.</title>
        <authorList>
            <person name="Fletcher K."/>
            <person name="Martin F."/>
            <person name="Isakeit T."/>
            <person name="Cavanaugh K."/>
            <person name="Magill C."/>
            <person name="Michelmore R."/>
        </authorList>
    </citation>
    <scope>NUCLEOTIDE SEQUENCE [LARGE SCALE GENOMIC DNA]</scope>
    <source>
        <strain evidence="1">P6</strain>
    </source>
</reference>
<name>A0ACC0VZ08_9STRA</name>
<evidence type="ECO:0000313" key="2">
    <source>
        <dbReference type="Proteomes" id="UP001163321"/>
    </source>
</evidence>
<sequence>MPAPLSIGLQFEALYHGRILHVSRSCESAKRHPEVKIFVDNNPTKMCDIGWDDERFDLLHTALTSVPCSGNSRNKVKATRIW</sequence>
<protein>
    <submittedName>
        <fullName evidence="1">Uncharacterized protein</fullName>
    </submittedName>
</protein>
<proteinExistence type="predicted"/>
<gene>
    <name evidence="1" type="ORF">PsorP6_008754</name>
</gene>
<accession>A0ACC0VZ08</accession>
<organism evidence="1 2">
    <name type="scientific">Peronosclerospora sorghi</name>
    <dbReference type="NCBI Taxonomy" id="230839"/>
    <lineage>
        <taxon>Eukaryota</taxon>
        <taxon>Sar</taxon>
        <taxon>Stramenopiles</taxon>
        <taxon>Oomycota</taxon>
        <taxon>Peronosporomycetes</taxon>
        <taxon>Peronosporales</taxon>
        <taxon>Peronosporaceae</taxon>
        <taxon>Peronosclerospora</taxon>
    </lineage>
</organism>
<evidence type="ECO:0000313" key="1">
    <source>
        <dbReference type="EMBL" id="KAI9911768.1"/>
    </source>
</evidence>
<dbReference type="Proteomes" id="UP001163321">
    <property type="component" value="Chromosome 5"/>
</dbReference>